<dbReference type="GO" id="GO:0008168">
    <property type="term" value="F:methyltransferase activity"/>
    <property type="evidence" value="ECO:0007669"/>
    <property type="project" value="UniProtKB-KW"/>
</dbReference>
<dbReference type="GeneID" id="26736484"/>
<keyword evidence="3" id="KW-1185">Reference proteome</keyword>
<evidence type="ECO:0000313" key="3">
    <source>
        <dbReference type="Proteomes" id="UP000067738"/>
    </source>
</evidence>
<keyword evidence="2" id="KW-0489">Methyltransferase</keyword>
<dbReference type="GO" id="GO:0032259">
    <property type="term" value="P:methylation"/>
    <property type="evidence" value="ECO:0007669"/>
    <property type="project" value="UniProtKB-KW"/>
</dbReference>
<dbReference type="PATRIC" id="fig|230361.4.peg.1598"/>
<sequence>MLNLENRYIIDIGANNADTALYFAKNGSCVIAFEPVKHIYELGLENIKLNPSLKDKIQYINKAVGAKKGMLNINAESLKDYADGNDSYDIEIITIDDIINDYNFPYDVLKMDCGGCEFEIIKNNDLRKFNEIIFEHHADMVKQDSNQLIDKLKSQDFKIKTFPCNASDKPFEEIGIIYAYK</sequence>
<gene>
    <name evidence="2" type="ORF">sm9_1542</name>
</gene>
<keyword evidence="2" id="KW-0808">Transferase</keyword>
<dbReference type="InterPro" id="IPR029063">
    <property type="entry name" value="SAM-dependent_MTases_sf"/>
</dbReference>
<dbReference type="KEGG" id="mmil:sm9_1542"/>
<dbReference type="AlphaFoldDB" id="A0A0U3E8N5"/>
<dbReference type="SUPFAM" id="SSF53335">
    <property type="entry name" value="S-adenosyl-L-methionine-dependent methyltransferases"/>
    <property type="match status" value="1"/>
</dbReference>
<dbReference type="PANTHER" id="PTHR34203">
    <property type="entry name" value="METHYLTRANSFERASE, FKBM FAMILY PROTEIN"/>
    <property type="match status" value="1"/>
</dbReference>
<evidence type="ECO:0000259" key="1">
    <source>
        <dbReference type="Pfam" id="PF05050"/>
    </source>
</evidence>
<dbReference type="Gene3D" id="3.40.50.150">
    <property type="entry name" value="Vaccinia Virus protein VP39"/>
    <property type="match status" value="1"/>
</dbReference>
<dbReference type="RefSeq" id="WP_058739552.1">
    <property type="nucleotide sequence ID" value="NZ_CP011266.1"/>
</dbReference>
<reference evidence="2 3" key="1">
    <citation type="submission" date="2015-04" db="EMBL/GenBank/DDBJ databases">
        <title>The complete genome sequence of the rumen methanogen Methanobrevibacter millerae SM9.</title>
        <authorList>
            <person name="Leahy S.C."/>
            <person name="Kelly W.J."/>
            <person name="Pacheco D.M."/>
            <person name="Li D."/>
            <person name="Altermann E."/>
            <person name="Attwood G.T."/>
        </authorList>
    </citation>
    <scope>NUCLEOTIDE SEQUENCE [LARGE SCALE GENOMIC DNA]</scope>
    <source>
        <strain evidence="2 3">SM9</strain>
    </source>
</reference>
<dbReference type="OrthoDB" id="275825at2157"/>
<dbReference type="Proteomes" id="UP000067738">
    <property type="component" value="Chromosome"/>
</dbReference>
<name>A0A0U3E8N5_9EURY</name>
<dbReference type="InterPro" id="IPR006342">
    <property type="entry name" value="FkbM_mtfrase"/>
</dbReference>
<accession>A0A0U3E8N5</accession>
<organism evidence="2 3">
    <name type="scientific">Methanobrevibacter millerae</name>
    <dbReference type="NCBI Taxonomy" id="230361"/>
    <lineage>
        <taxon>Archaea</taxon>
        <taxon>Methanobacteriati</taxon>
        <taxon>Methanobacteriota</taxon>
        <taxon>Methanomada group</taxon>
        <taxon>Methanobacteria</taxon>
        <taxon>Methanobacteriales</taxon>
        <taxon>Methanobacteriaceae</taxon>
        <taxon>Methanobrevibacter</taxon>
    </lineage>
</organism>
<dbReference type="NCBIfam" id="TIGR01444">
    <property type="entry name" value="fkbM_fam"/>
    <property type="match status" value="1"/>
</dbReference>
<dbReference type="PANTHER" id="PTHR34203:SF15">
    <property type="entry name" value="SLL1173 PROTEIN"/>
    <property type="match status" value="1"/>
</dbReference>
<dbReference type="EMBL" id="CP011266">
    <property type="protein sequence ID" value="ALT69312.1"/>
    <property type="molecule type" value="Genomic_DNA"/>
</dbReference>
<evidence type="ECO:0000313" key="2">
    <source>
        <dbReference type="EMBL" id="ALT69312.1"/>
    </source>
</evidence>
<proteinExistence type="predicted"/>
<protein>
    <submittedName>
        <fullName evidence="2">Methyltransferase FkbM family</fullName>
    </submittedName>
</protein>
<dbReference type="InterPro" id="IPR052514">
    <property type="entry name" value="SAM-dependent_MTase"/>
</dbReference>
<feature type="domain" description="Methyltransferase FkbM" evidence="1">
    <location>
        <begin position="11"/>
        <end position="158"/>
    </location>
</feature>
<dbReference type="Pfam" id="PF05050">
    <property type="entry name" value="Methyltransf_21"/>
    <property type="match status" value="1"/>
</dbReference>